<dbReference type="GeneID" id="26646963"/>
<keyword evidence="3" id="KW-1185">Reference proteome</keyword>
<dbReference type="InterPro" id="IPR024256">
    <property type="entry name" value="DUF3797"/>
</dbReference>
<organism evidence="2 3">
    <name type="scientific">Clostridium phage phiCD111</name>
    <dbReference type="NCBI Taxonomy" id="1582150"/>
    <lineage>
        <taxon>Viruses</taxon>
        <taxon>Duplodnaviria</taxon>
        <taxon>Heunggongvirae</taxon>
        <taxon>Uroviricota</taxon>
        <taxon>Caudoviricetes</taxon>
        <taxon>Leicestervirus</taxon>
        <taxon>Leicestervirus CD111</taxon>
    </lineage>
</organism>
<sequence>MIMKNVLKLLAMYCFCPECGSDELGEGEGSLIVDEYTFHRKCKCGFDVIVDEREDKI</sequence>
<dbReference type="KEGG" id="vg:26646963"/>
<dbReference type="Proteomes" id="UP000030729">
    <property type="component" value="Genome"/>
</dbReference>
<dbReference type="RefSeq" id="YP_009208399.1">
    <property type="nucleotide sequence ID" value="NC_028905.1"/>
</dbReference>
<evidence type="ECO:0000259" key="1">
    <source>
        <dbReference type="Pfam" id="PF12677"/>
    </source>
</evidence>
<accession>A0A0A8WES1</accession>
<evidence type="ECO:0000313" key="2">
    <source>
        <dbReference type="EMBL" id="CEK40320.1"/>
    </source>
</evidence>
<evidence type="ECO:0000313" key="3">
    <source>
        <dbReference type="Proteomes" id="UP000030729"/>
    </source>
</evidence>
<proteinExistence type="predicted"/>
<reference evidence="2 3" key="1">
    <citation type="submission" date="2014-12" db="EMBL/GenBank/DDBJ databases">
        <title>Whole Genome Sequence and Molecular Characterization of Siphoviridae / Myoviridae Phage Infecting Clostridium difficile.</title>
        <authorList>
            <person name="Monot M."/>
        </authorList>
    </citation>
    <scope>NUCLEOTIDE SEQUENCE [LARGE SCALE GENOMIC DNA]</scope>
</reference>
<feature type="domain" description="DUF3797" evidence="1">
    <location>
        <begin position="1"/>
        <end position="48"/>
    </location>
</feature>
<protein>
    <recommendedName>
        <fullName evidence="1">DUF3797 domain-containing protein</fullName>
    </recommendedName>
</protein>
<name>A0A0A8WES1_9CAUD</name>
<dbReference type="Pfam" id="PF12677">
    <property type="entry name" value="DUF3797"/>
    <property type="match status" value="1"/>
</dbReference>
<gene>
    <name evidence="2" type="ORF">PHICD111_20044</name>
</gene>
<dbReference type="EMBL" id="LN681535">
    <property type="protein sequence ID" value="CEK40320.1"/>
    <property type="molecule type" value="Genomic_DNA"/>
</dbReference>